<feature type="domain" description="Chromo" evidence="14">
    <location>
        <begin position="25"/>
        <end position="82"/>
    </location>
</feature>
<dbReference type="GO" id="GO:0006281">
    <property type="term" value="P:DNA repair"/>
    <property type="evidence" value="ECO:0007669"/>
    <property type="project" value="UniProtKB-KW"/>
</dbReference>
<keyword evidence="5" id="KW-0227">DNA damage</keyword>
<dbReference type="Proteomes" id="UP000070501">
    <property type="component" value="Unassembled WGS sequence"/>
</dbReference>
<feature type="region of interest" description="Disordered" evidence="13">
    <location>
        <begin position="106"/>
        <end position="133"/>
    </location>
</feature>
<evidence type="ECO:0000256" key="12">
    <source>
        <dbReference type="ARBA" id="ARBA00072864"/>
    </source>
</evidence>
<reference evidence="16" key="1">
    <citation type="submission" date="2016-02" db="EMBL/GenBank/DDBJ databases">
        <title>Draft genome sequence of Microdochium bolleyi, a fungal endophyte of beachgrass.</title>
        <authorList>
            <consortium name="DOE Joint Genome Institute"/>
            <person name="David A.S."/>
            <person name="May G."/>
            <person name="Haridas S."/>
            <person name="Lim J."/>
            <person name="Wang M."/>
            <person name="Labutti K."/>
            <person name="Lipzen A."/>
            <person name="Barry K."/>
            <person name="Grigoriev I.V."/>
        </authorList>
    </citation>
    <scope>NUCLEOTIDE SEQUENCE [LARGE SCALE GENOMIC DNA]</scope>
    <source>
        <strain evidence="16">J235TASD1</strain>
    </source>
</reference>
<dbReference type="GO" id="GO:0006338">
    <property type="term" value="P:chromatin remodeling"/>
    <property type="evidence" value="ECO:0007669"/>
    <property type="project" value="UniProtKB-ARBA"/>
</dbReference>
<dbReference type="FunCoup" id="A0A136JH05">
    <property type="interactions" value="616"/>
</dbReference>
<dbReference type="SUPFAM" id="SSF54160">
    <property type="entry name" value="Chromo domain-like"/>
    <property type="match status" value="1"/>
</dbReference>
<organism evidence="15 16">
    <name type="scientific">Microdochium bolleyi</name>
    <dbReference type="NCBI Taxonomy" id="196109"/>
    <lineage>
        <taxon>Eukaryota</taxon>
        <taxon>Fungi</taxon>
        <taxon>Dikarya</taxon>
        <taxon>Ascomycota</taxon>
        <taxon>Pezizomycotina</taxon>
        <taxon>Sordariomycetes</taxon>
        <taxon>Xylariomycetidae</taxon>
        <taxon>Xylariales</taxon>
        <taxon>Microdochiaceae</taxon>
        <taxon>Microdochium</taxon>
    </lineage>
</organism>
<keyword evidence="8" id="KW-0804">Transcription</keyword>
<evidence type="ECO:0000313" key="15">
    <source>
        <dbReference type="EMBL" id="KXJ96408.1"/>
    </source>
</evidence>
<dbReference type="InterPro" id="IPR000953">
    <property type="entry name" value="Chromo/chromo_shadow_dom"/>
</dbReference>
<evidence type="ECO:0000256" key="4">
    <source>
        <dbReference type="ARBA" id="ARBA00018505"/>
    </source>
</evidence>
<dbReference type="STRING" id="196109.A0A136JH05"/>
<evidence type="ECO:0000256" key="9">
    <source>
        <dbReference type="ARBA" id="ARBA00023204"/>
    </source>
</evidence>
<comment type="subunit">
    <text evidence="3">Component of the NuA4 histone acetyltransferase complex.</text>
</comment>
<dbReference type="GO" id="GO:0032221">
    <property type="term" value="C:Rpd3S complex"/>
    <property type="evidence" value="ECO:0007669"/>
    <property type="project" value="TreeGrafter"/>
</dbReference>
<keyword evidence="16" id="KW-1185">Reference proteome</keyword>
<dbReference type="GO" id="GO:0006355">
    <property type="term" value="P:regulation of DNA-templated transcription"/>
    <property type="evidence" value="ECO:0007669"/>
    <property type="project" value="InterPro"/>
</dbReference>
<dbReference type="Pfam" id="PF22732">
    <property type="entry name" value="MSL3_chromo-like"/>
    <property type="match status" value="1"/>
</dbReference>
<evidence type="ECO:0000256" key="3">
    <source>
        <dbReference type="ARBA" id="ARBA00011353"/>
    </source>
</evidence>
<dbReference type="PANTHER" id="PTHR10880">
    <property type="entry name" value="MORTALITY FACTOR 4-LIKE PROTEIN"/>
    <property type="match status" value="1"/>
</dbReference>
<dbReference type="InterPro" id="IPR053820">
    <property type="entry name" value="MSL3_chromo-like"/>
</dbReference>
<accession>A0A136JH05</accession>
<gene>
    <name evidence="15" type="ORF">Micbo1qcDRAFT_154970</name>
</gene>
<dbReference type="InterPro" id="IPR026541">
    <property type="entry name" value="MRG_dom"/>
</dbReference>
<sequence length="326" mass="37295">MAPKQSQAPPYAKDERVLCFHGDLMYEAKVTDIRPAAKVDDTQYRIHYKGWKASWDDWVSADRIRKFTDDNKQLAAQLQLQARQRAPKSSKKANAKGFGFGGGIANGSEMSSARGSEERGANNSFGGRGPRRGRDYELETEDAFHARPSIKLIIPDVLKALLVDDWENITKNNQLVPLPHPNPISKILDDYAAYEKPKRPEGSAQVDILMETLDGLTEYFDKCLSRILLYRFERSQYAEVREKWLSDDPDWADRKTAVKTYGPEHLMRLLVSLPELIAQTNMDQQSVNRLREELTKFTSWLSRHAGDYFVSEYETPSNDYVEKAKN</sequence>
<dbReference type="Gene3D" id="2.30.30.140">
    <property type="match status" value="1"/>
</dbReference>
<dbReference type="AlphaFoldDB" id="A0A136JH05"/>
<dbReference type="Gene3D" id="1.10.274.30">
    <property type="entry name" value="MRG domain"/>
    <property type="match status" value="1"/>
</dbReference>
<evidence type="ECO:0000256" key="8">
    <source>
        <dbReference type="ARBA" id="ARBA00023163"/>
    </source>
</evidence>
<evidence type="ECO:0000256" key="11">
    <source>
        <dbReference type="ARBA" id="ARBA00057322"/>
    </source>
</evidence>
<dbReference type="PANTHER" id="PTHR10880:SF15">
    <property type="entry name" value="MSL COMPLEX SUBUNIT 3"/>
    <property type="match status" value="1"/>
</dbReference>
<dbReference type="FunFam" id="1.10.274.30:FF:000004">
    <property type="entry name" value="Putative Chromatin modification-related protein eaf3"/>
    <property type="match status" value="1"/>
</dbReference>
<dbReference type="PROSITE" id="PS51640">
    <property type="entry name" value="MRG"/>
    <property type="match status" value="1"/>
</dbReference>
<dbReference type="GO" id="GO:0035267">
    <property type="term" value="C:NuA4 histone acetyltransferase complex"/>
    <property type="evidence" value="ECO:0007669"/>
    <property type="project" value="TreeGrafter"/>
</dbReference>
<dbReference type="InterPro" id="IPR016197">
    <property type="entry name" value="Chromo-like_dom_sf"/>
</dbReference>
<dbReference type="SMART" id="SM00298">
    <property type="entry name" value="CHROMO"/>
    <property type="match status" value="1"/>
</dbReference>
<keyword evidence="7" id="KW-0805">Transcription regulation</keyword>
<comment type="similarity">
    <text evidence="2">Belongs to the MRG family.</text>
</comment>
<dbReference type="Pfam" id="PF05712">
    <property type="entry name" value="MRG"/>
    <property type="match status" value="1"/>
</dbReference>
<proteinExistence type="inferred from homology"/>
<evidence type="ECO:0000256" key="10">
    <source>
        <dbReference type="ARBA" id="ARBA00023242"/>
    </source>
</evidence>
<dbReference type="CDD" id="cd18983">
    <property type="entry name" value="CBD_MSL3_like"/>
    <property type="match status" value="1"/>
</dbReference>
<dbReference type="EMBL" id="KQ964245">
    <property type="protein sequence ID" value="KXJ96408.1"/>
    <property type="molecule type" value="Genomic_DNA"/>
</dbReference>
<comment type="subcellular location">
    <subcellularLocation>
        <location evidence="1">Nucleus</location>
    </subcellularLocation>
</comment>
<evidence type="ECO:0000256" key="7">
    <source>
        <dbReference type="ARBA" id="ARBA00023015"/>
    </source>
</evidence>
<evidence type="ECO:0000256" key="2">
    <source>
        <dbReference type="ARBA" id="ARBA00009093"/>
    </source>
</evidence>
<comment type="function">
    <text evidence="11">Involved in deacetylation of histones, chromatin assembly and chromosome segregation. May act as a transcriptional oscillator, directing histone deacetylases to specific chromosomal domains. Component of the NuA4 histone acetyltransferase complex which is involved in transcriptional activation of selected genes principally by acetylation of nucleosomal histone H4 and H2A. The NuA4 complex is also involved in DNA repair.</text>
</comment>
<evidence type="ECO:0000256" key="1">
    <source>
        <dbReference type="ARBA" id="ARBA00004123"/>
    </source>
</evidence>
<keyword evidence="10" id="KW-0539">Nucleus</keyword>
<name>A0A136JH05_9PEZI</name>
<keyword evidence="9" id="KW-0234">DNA repair</keyword>
<keyword evidence="6" id="KW-0156">Chromatin regulator</keyword>
<dbReference type="InterPro" id="IPR038217">
    <property type="entry name" value="MRG_C_sf"/>
</dbReference>
<evidence type="ECO:0000256" key="6">
    <source>
        <dbReference type="ARBA" id="ARBA00022853"/>
    </source>
</evidence>
<dbReference type="OrthoDB" id="124855at2759"/>
<evidence type="ECO:0000313" key="16">
    <source>
        <dbReference type="Proteomes" id="UP000070501"/>
    </source>
</evidence>
<evidence type="ECO:0000259" key="14">
    <source>
        <dbReference type="SMART" id="SM00298"/>
    </source>
</evidence>
<evidence type="ECO:0000256" key="13">
    <source>
        <dbReference type="SAM" id="MobiDB-lite"/>
    </source>
</evidence>
<dbReference type="InParanoid" id="A0A136JH05"/>
<dbReference type="PIRSF" id="PIRSF038133">
    <property type="entry name" value="HAT_Nua4_EAF3/MRG15"/>
    <property type="match status" value="1"/>
</dbReference>
<protein>
    <recommendedName>
        <fullName evidence="4">Chromatin modification-related protein EAF3</fullName>
    </recommendedName>
    <alternativeName>
        <fullName evidence="12">Chromatin modification-related protein eaf3</fullName>
    </alternativeName>
</protein>
<dbReference type="InterPro" id="IPR008676">
    <property type="entry name" value="MRG"/>
</dbReference>
<evidence type="ECO:0000256" key="5">
    <source>
        <dbReference type="ARBA" id="ARBA00022763"/>
    </source>
</evidence>